<comment type="caution">
    <text evidence="1">The sequence shown here is derived from an EMBL/GenBank/DDBJ whole genome shotgun (WGS) entry which is preliminary data.</text>
</comment>
<dbReference type="PROSITE" id="PS51257">
    <property type="entry name" value="PROKAR_LIPOPROTEIN"/>
    <property type="match status" value="1"/>
</dbReference>
<sequence>MRFLLKNPVVFLTIILMLTACVTPPTRNELLSQKVIFSRNSGKNYLEIAECLKSEDGFPLPKQQRHTWRDINTYFIYHESVQVDGYPQLHDEAARIYYITEIHDPKYSGSINQPITHGNGNWIMTIKDTGNTHNTQSEIEICSSQNLLSDYPPVSYTPDPTPSLSQRLYKVEIIDHCF</sequence>
<dbReference type="RefSeq" id="WP_107802861.1">
    <property type="nucleotide sequence ID" value="NZ_QAOI01000007.1"/>
</dbReference>
<dbReference type="AlphaFoldDB" id="A0A2T5I145"/>
<evidence type="ECO:0000313" key="2">
    <source>
        <dbReference type="Proteomes" id="UP000244128"/>
    </source>
</evidence>
<gene>
    <name evidence="1" type="ORF">C8R26_10726</name>
</gene>
<accession>A0A2T5I145</accession>
<proteinExistence type="predicted"/>
<protein>
    <recommendedName>
        <fullName evidence="3">Lipoprotein</fullName>
    </recommendedName>
</protein>
<dbReference type="EMBL" id="QAOI01000007">
    <property type="protein sequence ID" value="PTQ77539.1"/>
    <property type="molecule type" value="Genomic_DNA"/>
</dbReference>
<reference evidence="1 2" key="1">
    <citation type="submission" date="2018-04" db="EMBL/GenBank/DDBJ databases">
        <title>Active sludge and wastewater microbial communities from Klosterneuburg, Austria.</title>
        <authorList>
            <person name="Wagner M."/>
        </authorList>
    </citation>
    <scope>NUCLEOTIDE SEQUENCE [LARGE SCALE GENOMIC DNA]</scope>
    <source>
        <strain evidence="1 2">Nm49</strain>
    </source>
</reference>
<dbReference type="Proteomes" id="UP000244128">
    <property type="component" value="Unassembled WGS sequence"/>
</dbReference>
<evidence type="ECO:0000313" key="1">
    <source>
        <dbReference type="EMBL" id="PTQ77539.1"/>
    </source>
</evidence>
<organism evidence="1 2">
    <name type="scientific">Nitrosomonas oligotropha</name>
    <dbReference type="NCBI Taxonomy" id="42354"/>
    <lineage>
        <taxon>Bacteria</taxon>
        <taxon>Pseudomonadati</taxon>
        <taxon>Pseudomonadota</taxon>
        <taxon>Betaproteobacteria</taxon>
        <taxon>Nitrosomonadales</taxon>
        <taxon>Nitrosomonadaceae</taxon>
        <taxon>Nitrosomonas</taxon>
    </lineage>
</organism>
<name>A0A2T5I145_9PROT</name>
<evidence type="ECO:0008006" key="3">
    <source>
        <dbReference type="Google" id="ProtNLM"/>
    </source>
</evidence>